<reference evidence="1 2" key="1">
    <citation type="submission" date="2016-01" db="EMBL/GenBank/DDBJ databases">
        <authorList>
            <person name="Regsiter A."/>
            <person name="william w."/>
        </authorList>
    </citation>
    <scope>NUCLEOTIDE SEQUENCE [LARGE SCALE GENOMIC DNA]</scope>
    <source>
        <strain evidence="1 2">CFBP 6927</strain>
    </source>
</reference>
<organism evidence="1 2">
    <name type="scientific">Agrobacterium genomosp. 13 str. CFBP 6927</name>
    <dbReference type="NCBI Taxonomy" id="1183428"/>
    <lineage>
        <taxon>Bacteria</taxon>
        <taxon>Pseudomonadati</taxon>
        <taxon>Pseudomonadota</taxon>
        <taxon>Alphaproteobacteria</taxon>
        <taxon>Hyphomicrobiales</taxon>
        <taxon>Rhizobiaceae</taxon>
        <taxon>Rhizobium/Agrobacterium group</taxon>
        <taxon>Agrobacterium</taxon>
        <taxon>Agrobacterium tumefaciens complex</taxon>
    </lineage>
</organism>
<sequence>MLPQPTVHPGGVRLKWYIKDSLLGVGPFTFTVR</sequence>
<evidence type="ECO:0000313" key="2">
    <source>
        <dbReference type="Proteomes" id="UP000191812"/>
    </source>
</evidence>
<name>A0ABM9VLC3_9HYPH</name>
<proteinExistence type="predicted"/>
<keyword evidence="2" id="KW-1185">Reference proteome</keyword>
<protein>
    <submittedName>
        <fullName evidence="1">Uncharacterized protein</fullName>
    </submittedName>
</protein>
<comment type="caution">
    <text evidence="1">The sequence shown here is derived from an EMBL/GenBank/DDBJ whole genome shotgun (WGS) entry which is preliminary data.</text>
</comment>
<dbReference type="EMBL" id="FBWH01000042">
    <property type="protein sequence ID" value="CUX58226.1"/>
    <property type="molecule type" value="Genomic_DNA"/>
</dbReference>
<dbReference type="Proteomes" id="UP000191812">
    <property type="component" value="Unassembled WGS sequence"/>
</dbReference>
<evidence type="ECO:0000313" key="1">
    <source>
        <dbReference type="EMBL" id="CUX58226.1"/>
    </source>
</evidence>
<accession>A0ABM9VLC3</accession>
<gene>
    <name evidence="1" type="ORF">AGR13a_Lc30093</name>
</gene>